<gene>
    <name evidence="15" type="ORF">SAMN05444380_11430</name>
</gene>
<comment type="catalytic activity">
    <reaction evidence="1">
        <text>ATP-independent breakage of single-stranded DNA, followed by passage and rejoining.</text>
        <dbReference type="EC" id="5.6.2.1"/>
    </reaction>
</comment>
<dbReference type="Proteomes" id="UP000181976">
    <property type="component" value="Unassembled WGS sequence"/>
</dbReference>
<evidence type="ECO:0000256" key="3">
    <source>
        <dbReference type="ARBA" id="ARBA00012891"/>
    </source>
</evidence>
<evidence type="ECO:0000259" key="14">
    <source>
        <dbReference type="PROSITE" id="PS52039"/>
    </source>
</evidence>
<dbReference type="Gene3D" id="2.70.20.10">
    <property type="entry name" value="Topoisomerase I, domain 3"/>
    <property type="match status" value="1"/>
</dbReference>
<dbReference type="InterPro" id="IPR000380">
    <property type="entry name" value="Topo_IA"/>
</dbReference>
<proteinExistence type="inferred from homology"/>
<sequence length="820" mass="94185">MHSAFRTISRKSQTIFIIFALHLNNLIRFMKVCIAEKPSVAREIARVLGARHQRDGYFEGNNYCVTWTFGHLCTLKEPHDYTPDWKRWRLNTLPIIPEKFGIKLLSNQGVMKQFKIIARLVEEAEEVINCGDAGQEGELIQRWVLQKAGCKCPVKRLWVSSLTEEALKEGFDKLYDASDFDRLYAAGSMRAIGDWLLGINATRLYTLKYGQQGQVLSIGRVQTPTLALIVQRQKEIDNFVPQPYWELKTIYKNVTFSAAEGRFFKKEEAQQALEIIKNKPFEITSFKRKKGKEAPPRLFDLTALQVECNRRFGFSADETLKIIQSLYEKKVTTYPRVDTTFLSNDIYPKIPGILKGLKPYEQLVQPLLGKKIKKSKKVFDDKKVTDHHAIIPTGQIPAGLSRNEKLVFDRVARRFIAAFWPDSIISTTTVEGIVETVKFKTSGKQILDPGWRKVFQTGSDTNPGDDDNVLPEFEKGESGPHEPDLQEKETQPPKPYTEATLLRAMETAGKQVDDEELRDLMKENGIGRPSTRAAIIETLFKRRYITKNRKSLVPTITGIQLIDTIRNDLLKSVELTGMWEKKLRDIENGKYDVKAFMEEMKVMVNEVVTVVKNDYSQHKIEVTEELLKEAKARNKQHNQSKDDNPEKIACPRCGRGVMLKGKQYWGCSRYKEGCKTLIPFEYLNKKLTDKQIETLLRNGKTGLIKGFELNGEKVDGKLWLDDNYQLRLEKYETPEWICPACKQGRIVKGKNAWGCIRYREGCRVIIPFVFMGKKLTEKQAETLILKGKTNVLKGFKAEDGTEKKGRLIWNDDFRVVLDER</sequence>
<dbReference type="InterPro" id="IPR013826">
    <property type="entry name" value="Topo_IA_cen_sub3"/>
</dbReference>
<evidence type="ECO:0000256" key="4">
    <source>
        <dbReference type="ARBA" id="ARBA00022723"/>
    </source>
</evidence>
<feature type="compositionally biased region" description="Basic and acidic residues" evidence="12">
    <location>
        <begin position="472"/>
        <end position="491"/>
    </location>
</feature>
<evidence type="ECO:0000256" key="1">
    <source>
        <dbReference type="ARBA" id="ARBA00000213"/>
    </source>
</evidence>
<dbReference type="GO" id="GO:0006310">
    <property type="term" value="P:DNA recombination"/>
    <property type="evidence" value="ECO:0007669"/>
    <property type="project" value="TreeGrafter"/>
</dbReference>
<dbReference type="InterPro" id="IPR013825">
    <property type="entry name" value="Topo_IA_cen_sub2"/>
</dbReference>
<dbReference type="InterPro" id="IPR003602">
    <property type="entry name" value="Topo_IA_DNA-bd_dom"/>
</dbReference>
<dbReference type="InterPro" id="IPR003601">
    <property type="entry name" value="Topo_IA_2"/>
</dbReference>
<evidence type="ECO:0000256" key="11">
    <source>
        <dbReference type="ARBA" id="ARBA00032877"/>
    </source>
</evidence>
<dbReference type="GO" id="GO:0046872">
    <property type="term" value="F:metal ion binding"/>
    <property type="evidence" value="ECO:0007669"/>
    <property type="project" value="UniProtKB-KW"/>
</dbReference>
<dbReference type="CDD" id="cd00186">
    <property type="entry name" value="TOP1Ac"/>
    <property type="match status" value="1"/>
</dbReference>
<dbReference type="Pfam" id="PF01751">
    <property type="entry name" value="Toprim"/>
    <property type="match status" value="1"/>
</dbReference>
<dbReference type="PRINTS" id="PR00417">
    <property type="entry name" value="PRTPISMRASEI"/>
</dbReference>
<dbReference type="InterPro" id="IPR006171">
    <property type="entry name" value="TOPRIM_dom"/>
</dbReference>
<dbReference type="InterPro" id="IPR013824">
    <property type="entry name" value="Topo_IA_cen_sub1"/>
</dbReference>
<evidence type="ECO:0000256" key="5">
    <source>
        <dbReference type="ARBA" id="ARBA00023029"/>
    </source>
</evidence>
<dbReference type="eggNOG" id="COG0550">
    <property type="taxonomic scope" value="Bacteria"/>
</dbReference>
<feature type="domain" description="Toprim" evidence="13">
    <location>
        <begin position="30"/>
        <end position="163"/>
    </location>
</feature>
<name>A0A1I2BV55_9BACT</name>
<dbReference type="PROSITE" id="PS50880">
    <property type="entry name" value="TOPRIM"/>
    <property type="match status" value="1"/>
</dbReference>
<dbReference type="SMART" id="SM00436">
    <property type="entry name" value="TOP1Bc"/>
    <property type="match status" value="1"/>
</dbReference>
<comment type="similarity">
    <text evidence="2">Belongs to the type IA topoisomerase family.</text>
</comment>
<dbReference type="GO" id="GO:0043597">
    <property type="term" value="C:cytoplasmic replication fork"/>
    <property type="evidence" value="ECO:0007669"/>
    <property type="project" value="TreeGrafter"/>
</dbReference>
<evidence type="ECO:0000256" key="9">
    <source>
        <dbReference type="ARBA" id="ARBA00031985"/>
    </source>
</evidence>
<dbReference type="Pfam" id="PF01131">
    <property type="entry name" value="Topoisom_bac"/>
    <property type="match status" value="1"/>
</dbReference>
<dbReference type="PANTHER" id="PTHR11390:SF21">
    <property type="entry name" value="DNA TOPOISOMERASE 3-ALPHA"/>
    <property type="match status" value="1"/>
</dbReference>
<dbReference type="InterPro" id="IPR025589">
    <property type="entry name" value="Toprim_C_rpt"/>
</dbReference>
<dbReference type="EC" id="5.6.2.1" evidence="3"/>
<dbReference type="SMART" id="SM00493">
    <property type="entry name" value="TOPRIM"/>
    <property type="match status" value="1"/>
</dbReference>
<keyword evidence="5" id="KW-0799">Topoisomerase</keyword>
<organism evidence="15 16">
    <name type="scientific">Thermophagus xiamenensis</name>
    <dbReference type="NCBI Taxonomy" id="385682"/>
    <lineage>
        <taxon>Bacteria</taxon>
        <taxon>Pseudomonadati</taxon>
        <taxon>Bacteroidota</taxon>
        <taxon>Bacteroidia</taxon>
        <taxon>Marinilabiliales</taxon>
        <taxon>Marinilabiliaceae</taxon>
        <taxon>Thermophagus</taxon>
    </lineage>
</organism>
<protein>
    <recommendedName>
        <fullName evidence="3">DNA topoisomerase</fullName>
        <ecNumber evidence="3">5.6.2.1</ecNumber>
    </recommendedName>
    <alternativeName>
        <fullName evidence="11">Omega-protein</fullName>
    </alternativeName>
    <alternativeName>
        <fullName evidence="10">Relaxing enzyme</fullName>
    </alternativeName>
    <alternativeName>
        <fullName evidence="8">Swivelase</fullName>
    </alternativeName>
    <alternativeName>
        <fullName evidence="9">Untwisting enzyme</fullName>
    </alternativeName>
</protein>
<feature type="region of interest" description="Disordered" evidence="12">
    <location>
        <begin position="453"/>
        <end position="493"/>
    </location>
</feature>
<dbReference type="EMBL" id="FONA01000014">
    <property type="protein sequence ID" value="SFE59190.1"/>
    <property type="molecule type" value="Genomic_DNA"/>
</dbReference>
<evidence type="ECO:0000256" key="10">
    <source>
        <dbReference type="ARBA" id="ARBA00032235"/>
    </source>
</evidence>
<dbReference type="PROSITE" id="PS52039">
    <property type="entry name" value="TOPO_IA_2"/>
    <property type="match status" value="1"/>
</dbReference>
<dbReference type="InterPro" id="IPR034144">
    <property type="entry name" value="TOPRIM_TopoIII"/>
</dbReference>
<keyword evidence="7 15" id="KW-0413">Isomerase</keyword>
<evidence type="ECO:0000256" key="2">
    <source>
        <dbReference type="ARBA" id="ARBA00009446"/>
    </source>
</evidence>
<dbReference type="STRING" id="385682.SAMN05444380_11430"/>
<dbReference type="NCBIfam" id="NF005829">
    <property type="entry name" value="PRK07726.1"/>
    <property type="match status" value="1"/>
</dbReference>
<dbReference type="InterPro" id="IPR013497">
    <property type="entry name" value="Topo_IA_cen"/>
</dbReference>
<evidence type="ECO:0000256" key="12">
    <source>
        <dbReference type="SAM" id="MobiDB-lite"/>
    </source>
</evidence>
<dbReference type="SUPFAM" id="SSF56712">
    <property type="entry name" value="Prokaryotic type I DNA topoisomerase"/>
    <property type="match status" value="1"/>
</dbReference>
<dbReference type="GO" id="GO:0003677">
    <property type="term" value="F:DNA binding"/>
    <property type="evidence" value="ECO:0007669"/>
    <property type="project" value="UniProtKB-KW"/>
</dbReference>
<evidence type="ECO:0000256" key="6">
    <source>
        <dbReference type="ARBA" id="ARBA00023125"/>
    </source>
</evidence>
<dbReference type="InParanoid" id="A0A1I2BV55"/>
<dbReference type="Pfam" id="PF13342">
    <property type="entry name" value="Toprim_Crpt"/>
    <property type="match status" value="2"/>
</dbReference>
<dbReference type="FunCoup" id="A0A1I2BV55">
    <property type="interactions" value="107"/>
</dbReference>
<dbReference type="InterPro" id="IPR023405">
    <property type="entry name" value="Topo_IA_core_domain"/>
</dbReference>
<keyword evidence="16" id="KW-1185">Reference proteome</keyword>
<dbReference type="CDD" id="cd03362">
    <property type="entry name" value="TOPRIM_TopoIA_TopoIII"/>
    <property type="match status" value="1"/>
</dbReference>
<dbReference type="SMART" id="SM00437">
    <property type="entry name" value="TOP1Ac"/>
    <property type="match status" value="1"/>
</dbReference>
<dbReference type="GO" id="GO:0006265">
    <property type="term" value="P:DNA topological change"/>
    <property type="evidence" value="ECO:0007669"/>
    <property type="project" value="InterPro"/>
</dbReference>
<feature type="domain" description="Topo IA-type catalytic" evidence="14">
    <location>
        <begin position="180"/>
        <end position="608"/>
    </location>
</feature>
<dbReference type="PANTHER" id="PTHR11390">
    <property type="entry name" value="PROKARYOTIC DNA TOPOISOMERASE"/>
    <property type="match status" value="1"/>
</dbReference>
<evidence type="ECO:0000259" key="13">
    <source>
        <dbReference type="PROSITE" id="PS50880"/>
    </source>
</evidence>
<dbReference type="AlphaFoldDB" id="A0A1I2BV55"/>
<reference evidence="15 16" key="1">
    <citation type="submission" date="2016-10" db="EMBL/GenBank/DDBJ databases">
        <authorList>
            <person name="de Groot N.N."/>
        </authorList>
    </citation>
    <scope>NUCLEOTIDE SEQUENCE [LARGE SCALE GENOMIC DNA]</scope>
    <source>
        <strain evidence="15 16">DSM 19012</strain>
    </source>
</reference>
<dbReference type="Gene3D" id="1.10.290.10">
    <property type="entry name" value="Topoisomerase I, domain 4"/>
    <property type="match status" value="1"/>
</dbReference>
<evidence type="ECO:0000313" key="15">
    <source>
        <dbReference type="EMBL" id="SFE59190.1"/>
    </source>
</evidence>
<evidence type="ECO:0000313" key="16">
    <source>
        <dbReference type="Proteomes" id="UP000181976"/>
    </source>
</evidence>
<dbReference type="NCBIfam" id="TIGR01056">
    <property type="entry name" value="topB"/>
    <property type="match status" value="1"/>
</dbReference>
<dbReference type="Gene3D" id="1.10.460.10">
    <property type="entry name" value="Topoisomerase I, domain 2"/>
    <property type="match status" value="1"/>
</dbReference>
<keyword evidence="6" id="KW-0238">DNA-binding</keyword>
<dbReference type="InterPro" id="IPR005738">
    <property type="entry name" value="TopoIII"/>
</dbReference>
<accession>A0A1I2BV55</accession>
<evidence type="ECO:0000256" key="8">
    <source>
        <dbReference type="ARBA" id="ARBA00030003"/>
    </source>
</evidence>
<evidence type="ECO:0000256" key="7">
    <source>
        <dbReference type="ARBA" id="ARBA00023235"/>
    </source>
</evidence>
<dbReference type="GO" id="GO:0006281">
    <property type="term" value="P:DNA repair"/>
    <property type="evidence" value="ECO:0007669"/>
    <property type="project" value="TreeGrafter"/>
</dbReference>
<dbReference type="Gene3D" id="3.40.50.140">
    <property type="match status" value="1"/>
</dbReference>
<keyword evidence="4" id="KW-0479">Metal-binding</keyword>
<dbReference type="GO" id="GO:0003917">
    <property type="term" value="F:DNA topoisomerase type I (single strand cut, ATP-independent) activity"/>
    <property type="evidence" value="ECO:0007669"/>
    <property type="project" value="UniProtKB-EC"/>
</dbReference>